<keyword evidence="3" id="KW-1185">Reference proteome</keyword>
<dbReference type="InterPro" id="IPR025237">
    <property type="entry name" value="DUF4183"/>
</dbReference>
<protein>
    <recommendedName>
        <fullName evidence="1">DUF4183 domain-containing protein</fullName>
    </recommendedName>
</protein>
<evidence type="ECO:0000313" key="3">
    <source>
        <dbReference type="Proteomes" id="UP000077355"/>
    </source>
</evidence>
<gene>
    <name evidence="2" type="ORF">PBAT_22865</name>
</gene>
<evidence type="ECO:0000313" key="2">
    <source>
        <dbReference type="EMBL" id="OAB40160.1"/>
    </source>
</evidence>
<dbReference type="Pfam" id="PF13799">
    <property type="entry name" value="DUF4183"/>
    <property type="match status" value="1"/>
</dbReference>
<accession>A0A162PXD9</accession>
<dbReference type="Proteomes" id="UP000077355">
    <property type="component" value="Unassembled WGS sequence"/>
</dbReference>
<reference evidence="2 3" key="1">
    <citation type="submission" date="2016-03" db="EMBL/GenBank/DDBJ databases">
        <title>Draft genome sequence of Paenibacillus antarcticus CECT 5836.</title>
        <authorList>
            <person name="Shin S.-K."/>
            <person name="Yi H."/>
        </authorList>
    </citation>
    <scope>NUCLEOTIDE SEQUENCE [LARGE SCALE GENOMIC DNA]</scope>
    <source>
        <strain evidence="2 3">CECT 5836</strain>
    </source>
</reference>
<dbReference type="EMBL" id="LVJI01000054">
    <property type="protein sequence ID" value="OAB40160.1"/>
    <property type="molecule type" value="Genomic_DNA"/>
</dbReference>
<name>A0A162PXD9_9BACL</name>
<feature type="non-terminal residue" evidence="2">
    <location>
        <position position="1"/>
    </location>
</feature>
<proteinExistence type="predicted"/>
<sequence>TGPPGSVVLPNIIILPSAQRYFYNVLSDTQSLVTIPANEFTNDEGTFITAFPDMGQNSYSNLYINGILQVNSLYSFNENALTININNQTIFSGTPIILEIIQFFAQVIS</sequence>
<comment type="caution">
    <text evidence="2">The sequence shown here is derived from an EMBL/GenBank/DDBJ whole genome shotgun (WGS) entry which is preliminary data.</text>
</comment>
<feature type="domain" description="DUF4183" evidence="1">
    <location>
        <begin position="35"/>
        <end position="100"/>
    </location>
</feature>
<dbReference type="AlphaFoldDB" id="A0A162PXD9"/>
<dbReference type="OrthoDB" id="2476785at2"/>
<organism evidence="2 3">
    <name type="scientific">Paenibacillus antarcticus</name>
    <dbReference type="NCBI Taxonomy" id="253703"/>
    <lineage>
        <taxon>Bacteria</taxon>
        <taxon>Bacillati</taxon>
        <taxon>Bacillota</taxon>
        <taxon>Bacilli</taxon>
        <taxon>Bacillales</taxon>
        <taxon>Paenibacillaceae</taxon>
        <taxon>Paenibacillus</taxon>
    </lineage>
</organism>
<evidence type="ECO:0000259" key="1">
    <source>
        <dbReference type="Pfam" id="PF13799"/>
    </source>
</evidence>
<dbReference type="RefSeq" id="WP_068652976.1">
    <property type="nucleotide sequence ID" value="NZ_LVJI01000054.1"/>
</dbReference>